<evidence type="ECO:0000313" key="2">
    <source>
        <dbReference type="Proteomes" id="UP001307849"/>
    </source>
</evidence>
<dbReference type="AlphaFoldDB" id="A0AAN8PJ37"/>
<sequence>MGYTHYWNGIISSKTSSLLLKDITHLLTTTPIKIRGPLGTGQPIITPEQISLNGEAEGEGSHESLRLSIDKDIPFNFCKTARKPYDTVVCAILLRCLYYNPPPAFEVSSDGSWEEWTGGRELYSKAFGVEATMPETMTPSWN</sequence>
<organism evidence="1 2">
    <name type="scientific">Arthrobotrys conoides</name>
    <dbReference type="NCBI Taxonomy" id="74498"/>
    <lineage>
        <taxon>Eukaryota</taxon>
        <taxon>Fungi</taxon>
        <taxon>Dikarya</taxon>
        <taxon>Ascomycota</taxon>
        <taxon>Pezizomycotina</taxon>
        <taxon>Orbiliomycetes</taxon>
        <taxon>Orbiliales</taxon>
        <taxon>Orbiliaceae</taxon>
        <taxon>Arthrobotrys</taxon>
    </lineage>
</organism>
<accession>A0AAN8PJ37</accession>
<gene>
    <name evidence="1" type="ORF">TWF506_007875</name>
</gene>
<proteinExistence type="predicted"/>
<dbReference type="Proteomes" id="UP001307849">
    <property type="component" value="Unassembled WGS sequence"/>
</dbReference>
<protein>
    <submittedName>
        <fullName evidence="1">Uncharacterized protein</fullName>
    </submittedName>
</protein>
<name>A0AAN8PJ37_9PEZI</name>
<comment type="caution">
    <text evidence="1">The sequence shown here is derived from an EMBL/GenBank/DDBJ whole genome shotgun (WGS) entry which is preliminary data.</text>
</comment>
<keyword evidence="2" id="KW-1185">Reference proteome</keyword>
<dbReference type="EMBL" id="JAVHJM010000004">
    <property type="protein sequence ID" value="KAK6515544.1"/>
    <property type="molecule type" value="Genomic_DNA"/>
</dbReference>
<reference evidence="1 2" key="1">
    <citation type="submission" date="2019-10" db="EMBL/GenBank/DDBJ databases">
        <authorList>
            <person name="Palmer J.M."/>
        </authorList>
    </citation>
    <scope>NUCLEOTIDE SEQUENCE [LARGE SCALE GENOMIC DNA]</scope>
    <source>
        <strain evidence="1 2">TWF506</strain>
    </source>
</reference>
<evidence type="ECO:0000313" key="1">
    <source>
        <dbReference type="EMBL" id="KAK6515544.1"/>
    </source>
</evidence>